<name>A0ACC1WW44_MELAZ</name>
<reference evidence="1 2" key="1">
    <citation type="journal article" date="2023" name="Science">
        <title>Complex scaffold remodeling in plant triterpene biosynthesis.</title>
        <authorList>
            <person name="De La Pena R."/>
            <person name="Hodgson H."/>
            <person name="Liu J.C."/>
            <person name="Stephenson M.J."/>
            <person name="Martin A.C."/>
            <person name="Owen C."/>
            <person name="Harkess A."/>
            <person name="Leebens-Mack J."/>
            <person name="Jimenez L.E."/>
            <person name="Osbourn A."/>
            <person name="Sattely E.S."/>
        </authorList>
    </citation>
    <scope>NUCLEOTIDE SEQUENCE [LARGE SCALE GENOMIC DNA]</scope>
    <source>
        <strain evidence="2">cv. JPN11</strain>
        <tissue evidence="1">Leaf</tissue>
    </source>
</reference>
<keyword evidence="2" id="KW-1185">Reference proteome</keyword>
<evidence type="ECO:0000313" key="1">
    <source>
        <dbReference type="EMBL" id="KAJ4703154.1"/>
    </source>
</evidence>
<accession>A0ACC1WW44</accession>
<dbReference type="EMBL" id="CM051406">
    <property type="protein sequence ID" value="KAJ4703154.1"/>
    <property type="molecule type" value="Genomic_DNA"/>
</dbReference>
<evidence type="ECO:0000313" key="2">
    <source>
        <dbReference type="Proteomes" id="UP001164539"/>
    </source>
</evidence>
<proteinExistence type="predicted"/>
<protein>
    <submittedName>
        <fullName evidence="1">Cytochrome P450</fullName>
    </submittedName>
</protein>
<dbReference type="Proteomes" id="UP001164539">
    <property type="component" value="Chromosome 13"/>
</dbReference>
<organism evidence="1 2">
    <name type="scientific">Melia azedarach</name>
    <name type="common">Chinaberry tree</name>
    <dbReference type="NCBI Taxonomy" id="155640"/>
    <lineage>
        <taxon>Eukaryota</taxon>
        <taxon>Viridiplantae</taxon>
        <taxon>Streptophyta</taxon>
        <taxon>Embryophyta</taxon>
        <taxon>Tracheophyta</taxon>
        <taxon>Spermatophyta</taxon>
        <taxon>Magnoliopsida</taxon>
        <taxon>eudicotyledons</taxon>
        <taxon>Gunneridae</taxon>
        <taxon>Pentapetalae</taxon>
        <taxon>rosids</taxon>
        <taxon>malvids</taxon>
        <taxon>Sapindales</taxon>
        <taxon>Meliaceae</taxon>
        <taxon>Melia</taxon>
    </lineage>
</organism>
<gene>
    <name evidence="1" type="ORF">OWV82_023093</name>
</gene>
<sequence length="444" mass="50216">MNSAIYFTLILILPLYLILTRKTSQKLPPGSLGLPVVGQTLSFLHALHTNRIEKWFQDRIRKYGQISKLSIFGTPTVFLHGQAANKFVYTCDGNILGNQQPSSIRRICGEKNITELSGDDHKRVRGVLASFLKPEVLKQYVVKMDEEIRKHLQMHWHGKEKVVDMMDGIVSIPINFPFTRFNHGLKARAKIKAMIMDLIYEKKAALKQQTAFPQQDFITCLLSTQSKSNLIVISDEEIVDNTIIIMIAGHDTSSVFLTFLVRLLASDPSVCASVVQEQEEIAKSKAPGELLTWDDLAKMKYTWRVALETLRMTPPLLGTFRKAVRDFEYEGYIIPKGWQVMSVACMTHMDEQIFPEPSKFDPTRFEKQAAAAPFSFVAFGGGPRMCPENEFARIETLVTVHYLVTQFTWKLCSTGSSFSRDPMPVFKEGLPIEIKPKTCVATAN</sequence>
<comment type="caution">
    <text evidence="1">The sequence shown here is derived from an EMBL/GenBank/DDBJ whole genome shotgun (WGS) entry which is preliminary data.</text>
</comment>